<organism evidence="2 3">
    <name type="scientific">Streptomyces lateritius</name>
    <dbReference type="NCBI Taxonomy" id="67313"/>
    <lineage>
        <taxon>Bacteria</taxon>
        <taxon>Bacillati</taxon>
        <taxon>Actinomycetota</taxon>
        <taxon>Actinomycetes</taxon>
        <taxon>Kitasatosporales</taxon>
        <taxon>Streptomycetaceae</taxon>
        <taxon>Streptomyces</taxon>
    </lineage>
</organism>
<reference evidence="2 3" key="1">
    <citation type="submission" date="2024-10" db="EMBL/GenBank/DDBJ databases">
        <title>The Natural Products Discovery Center: Release of the First 8490 Sequenced Strains for Exploring Actinobacteria Biosynthetic Diversity.</title>
        <authorList>
            <person name="Kalkreuter E."/>
            <person name="Kautsar S.A."/>
            <person name="Yang D."/>
            <person name="Bader C.D."/>
            <person name="Teijaro C.N."/>
            <person name="Fluegel L."/>
            <person name="Davis C.M."/>
            <person name="Simpson J.R."/>
            <person name="Lauterbach L."/>
            <person name="Steele A.D."/>
            <person name="Gui C."/>
            <person name="Meng S."/>
            <person name="Li G."/>
            <person name="Viehrig K."/>
            <person name="Ye F."/>
            <person name="Su P."/>
            <person name="Kiefer A.F."/>
            <person name="Nichols A."/>
            <person name="Cepeda A.J."/>
            <person name="Yan W."/>
            <person name="Fan B."/>
            <person name="Jiang Y."/>
            <person name="Adhikari A."/>
            <person name="Zheng C.-J."/>
            <person name="Schuster L."/>
            <person name="Cowan T.M."/>
            <person name="Smanski M.J."/>
            <person name="Chevrette M.G."/>
            <person name="De Carvalho L.P.S."/>
            <person name="Shen B."/>
        </authorList>
    </citation>
    <scope>NUCLEOTIDE SEQUENCE [LARGE SCALE GENOMIC DNA]</scope>
    <source>
        <strain evidence="2 3">NPDC015755</strain>
    </source>
</reference>
<evidence type="ECO:0000256" key="1">
    <source>
        <dbReference type="SAM" id="Phobius"/>
    </source>
</evidence>
<dbReference type="RefSeq" id="WP_391935529.1">
    <property type="nucleotide sequence ID" value="NZ_JBIBSM010000010.1"/>
</dbReference>
<keyword evidence="1" id="KW-0472">Membrane</keyword>
<feature type="transmembrane region" description="Helical" evidence="1">
    <location>
        <begin position="21"/>
        <end position="38"/>
    </location>
</feature>
<sequence>MARTRETVDFRRGQAQDVLPLVVGGVAGLGLLYLALWWDSEPMTAETLRWCAQSGAAGVAALLVIPRPPAARLTADHLVVVTATGSRRRVPWADITRIEVRSGVFGTRQVSVGLVTGECLTLLAPTSFLDRRFDARLRELGAWWETHRHGD</sequence>
<accession>A0ABW6YEZ9</accession>
<comment type="caution">
    <text evidence="2">The sequence shown here is derived from an EMBL/GenBank/DDBJ whole genome shotgun (WGS) entry which is preliminary data.</text>
</comment>
<protein>
    <recommendedName>
        <fullName evidence="4">PH domain-containing protein</fullName>
    </recommendedName>
</protein>
<keyword evidence="1" id="KW-0812">Transmembrane</keyword>
<evidence type="ECO:0000313" key="2">
    <source>
        <dbReference type="EMBL" id="MFF8278382.1"/>
    </source>
</evidence>
<keyword evidence="3" id="KW-1185">Reference proteome</keyword>
<gene>
    <name evidence="2" type="ORF">ACF05T_20095</name>
</gene>
<keyword evidence="1" id="KW-1133">Transmembrane helix</keyword>
<name>A0ABW6YEZ9_9ACTN</name>
<dbReference type="Proteomes" id="UP001603013">
    <property type="component" value="Unassembled WGS sequence"/>
</dbReference>
<evidence type="ECO:0008006" key="4">
    <source>
        <dbReference type="Google" id="ProtNLM"/>
    </source>
</evidence>
<proteinExistence type="predicted"/>
<evidence type="ECO:0000313" key="3">
    <source>
        <dbReference type="Proteomes" id="UP001603013"/>
    </source>
</evidence>
<dbReference type="EMBL" id="JBIBSM010000010">
    <property type="protein sequence ID" value="MFF8278382.1"/>
    <property type="molecule type" value="Genomic_DNA"/>
</dbReference>